<reference evidence="8" key="1">
    <citation type="submission" date="2021-11" db="EMBL/GenBank/DDBJ databases">
        <authorList>
            <person name="Schell T."/>
        </authorList>
    </citation>
    <scope>NUCLEOTIDE SEQUENCE</scope>
    <source>
        <strain evidence="8">M5</strain>
    </source>
</reference>
<dbReference type="Pfam" id="PF01410">
    <property type="entry name" value="COLFI"/>
    <property type="match status" value="1"/>
</dbReference>
<evidence type="ECO:0000259" key="7">
    <source>
        <dbReference type="PROSITE" id="PS50871"/>
    </source>
</evidence>
<feature type="chain" id="PRO_5035301420" description="C1q domain-containing protein" evidence="6">
    <location>
        <begin position="25"/>
        <end position="621"/>
    </location>
</feature>
<keyword evidence="9" id="KW-1185">Reference proteome</keyword>
<dbReference type="InterPro" id="IPR008983">
    <property type="entry name" value="Tumour_necrosis_fac-like_dom"/>
</dbReference>
<organism evidence="8 9">
    <name type="scientific">Daphnia galeata</name>
    <dbReference type="NCBI Taxonomy" id="27404"/>
    <lineage>
        <taxon>Eukaryota</taxon>
        <taxon>Metazoa</taxon>
        <taxon>Ecdysozoa</taxon>
        <taxon>Arthropoda</taxon>
        <taxon>Crustacea</taxon>
        <taxon>Branchiopoda</taxon>
        <taxon>Diplostraca</taxon>
        <taxon>Cladocera</taxon>
        <taxon>Anomopoda</taxon>
        <taxon>Daphniidae</taxon>
        <taxon>Daphnia</taxon>
    </lineage>
</organism>
<dbReference type="AlphaFoldDB" id="A0A8J2WL46"/>
<dbReference type="PROSITE" id="PS50871">
    <property type="entry name" value="C1Q"/>
    <property type="match status" value="1"/>
</dbReference>
<dbReference type="InterPro" id="IPR036056">
    <property type="entry name" value="Fibrinogen-like_C"/>
</dbReference>
<evidence type="ECO:0000313" key="8">
    <source>
        <dbReference type="EMBL" id="CAH0106893.1"/>
    </source>
</evidence>
<feature type="domain" description="C1q" evidence="7">
    <location>
        <begin position="478"/>
        <end position="621"/>
    </location>
</feature>
<keyword evidence="4" id="KW-0176">Collagen</keyword>
<gene>
    <name evidence="8" type="ORF">DGAL_LOCUS10057</name>
</gene>
<evidence type="ECO:0000256" key="1">
    <source>
        <dbReference type="ARBA" id="ARBA00004613"/>
    </source>
</evidence>
<dbReference type="Gene3D" id="2.60.120.40">
    <property type="match status" value="1"/>
</dbReference>
<feature type="coiled-coil region" evidence="5">
    <location>
        <begin position="48"/>
        <end position="75"/>
    </location>
</feature>
<evidence type="ECO:0000256" key="5">
    <source>
        <dbReference type="SAM" id="Coils"/>
    </source>
</evidence>
<name>A0A8J2WL46_9CRUS</name>
<dbReference type="SUPFAM" id="SSF56496">
    <property type="entry name" value="Fibrinogen C-terminal domain-like"/>
    <property type="match status" value="1"/>
</dbReference>
<sequence length="621" mass="68463">MARPNYAICLHFLILLTFAYGSTADDRASFGEIQERLQRIETNYNVLKINLESEVARLEELVKVKDRQHDILQEKVVKLEFELHAANSKRKSNSLATIKNAMFRTCNEARTADPSLTSGMYLIDPDGQSVGDPPINVFCDMTTGKTSILHDSEAPIDVGHCADPGCYSREINYTATMRQMTTLVELSSECHQSIKYDCNYAPFETNGVTYSWWNDRNGNEQYFWAGSDSSTHTCQCGIDGNCIDSIVKCNCDATVPLLLNDNGVITAKTILPITKLNFGRTQLSSSSGAHTLGRFECSGGDTTVTGMPTSCEDLWRMGHSLSGLYFVMEGKLVKNVYCDFTKLSGEAGFQSLIGYAEVKPKPTYFNIPTSCANLKETGHTSSGLYLVMEGELVKNVYCNFTKLPSDAGFQSVIGYAEVKPKPTYFGIPTSCTNLKAAGHTSSGLYSVAANSKVQNVFCDFTKSQSDPAFQRWIGFVDVQTTPVYFYVQRNGDFHGIGQPVTFEVVRINTGNAMNAGNGRFTAPVSGTYFFSFSGIAYMVGTTSDGKYQASLRKDGEQIGQVKAEMTQGLSTDSYSLQSTLFLQAGQQIWVQPEVESKMYLADSGNHYTHFTGWLLQEDVAL</sequence>
<dbReference type="GO" id="GO:0005201">
    <property type="term" value="F:extracellular matrix structural constituent"/>
    <property type="evidence" value="ECO:0007669"/>
    <property type="project" value="InterPro"/>
</dbReference>
<evidence type="ECO:0000256" key="3">
    <source>
        <dbReference type="ARBA" id="ARBA00022729"/>
    </source>
</evidence>
<keyword evidence="3 6" id="KW-0732">Signal</keyword>
<evidence type="ECO:0000256" key="4">
    <source>
        <dbReference type="ARBA" id="ARBA00023119"/>
    </source>
</evidence>
<dbReference type="GO" id="GO:0005615">
    <property type="term" value="C:extracellular space"/>
    <property type="evidence" value="ECO:0007669"/>
    <property type="project" value="TreeGrafter"/>
</dbReference>
<dbReference type="EMBL" id="CAKKLH010000235">
    <property type="protein sequence ID" value="CAH0106893.1"/>
    <property type="molecule type" value="Genomic_DNA"/>
</dbReference>
<dbReference type="Proteomes" id="UP000789390">
    <property type="component" value="Unassembled WGS sequence"/>
</dbReference>
<dbReference type="SUPFAM" id="SSF49842">
    <property type="entry name" value="TNF-like"/>
    <property type="match status" value="1"/>
</dbReference>
<comment type="caution">
    <text evidence="8">The sequence shown here is derived from an EMBL/GenBank/DDBJ whole genome shotgun (WGS) entry which is preliminary data.</text>
</comment>
<dbReference type="Gene3D" id="2.60.120.1000">
    <property type="match status" value="1"/>
</dbReference>
<keyword evidence="2" id="KW-0964">Secreted</keyword>
<evidence type="ECO:0000313" key="9">
    <source>
        <dbReference type="Proteomes" id="UP000789390"/>
    </source>
</evidence>
<dbReference type="NCBIfam" id="NF040941">
    <property type="entry name" value="GGGWT_bact"/>
    <property type="match status" value="1"/>
</dbReference>
<dbReference type="SMART" id="SM00038">
    <property type="entry name" value="COLFI"/>
    <property type="match status" value="1"/>
</dbReference>
<dbReference type="GO" id="GO:0005581">
    <property type="term" value="C:collagen trimer"/>
    <property type="evidence" value="ECO:0007669"/>
    <property type="project" value="UniProtKB-KW"/>
</dbReference>
<comment type="subcellular location">
    <subcellularLocation>
        <location evidence="1">Secreted</location>
    </subcellularLocation>
</comment>
<feature type="signal peptide" evidence="6">
    <location>
        <begin position="1"/>
        <end position="24"/>
    </location>
</feature>
<accession>A0A8J2WL46</accession>
<evidence type="ECO:0000256" key="2">
    <source>
        <dbReference type="ARBA" id="ARBA00022525"/>
    </source>
</evidence>
<protein>
    <recommendedName>
        <fullName evidence="7">C1q domain-containing protein</fullName>
    </recommendedName>
</protein>
<dbReference type="Pfam" id="PF00386">
    <property type="entry name" value="C1q"/>
    <property type="match status" value="1"/>
</dbReference>
<dbReference type="InterPro" id="IPR000885">
    <property type="entry name" value="Fib_collagen_C"/>
</dbReference>
<dbReference type="PANTHER" id="PTHR22923:SF62">
    <property type="entry name" value="CVP18"/>
    <property type="match status" value="1"/>
</dbReference>
<dbReference type="PANTHER" id="PTHR22923">
    <property type="entry name" value="CEREBELLIN-RELATED"/>
    <property type="match status" value="1"/>
</dbReference>
<dbReference type="OrthoDB" id="6339100at2759"/>
<keyword evidence="5" id="KW-0175">Coiled coil</keyword>
<dbReference type="InterPro" id="IPR001073">
    <property type="entry name" value="C1q_dom"/>
</dbReference>
<dbReference type="InterPro" id="IPR050822">
    <property type="entry name" value="Cerebellin_Synaptic_Org"/>
</dbReference>
<evidence type="ECO:0000256" key="6">
    <source>
        <dbReference type="SAM" id="SignalP"/>
    </source>
</evidence>
<proteinExistence type="predicted"/>
<dbReference type="SMART" id="SM00110">
    <property type="entry name" value="C1Q"/>
    <property type="match status" value="1"/>
</dbReference>